<dbReference type="Pfam" id="PF00078">
    <property type="entry name" value="RVT_1"/>
    <property type="match status" value="1"/>
</dbReference>
<keyword evidence="4" id="KW-0812">Transmembrane</keyword>
<dbReference type="Pfam" id="PF17919">
    <property type="entry name" value="RT_RNaseH_2"/>
    <property type="match status" value="1"/>
</dbReference>
<dbReference type="PROSITE" id="PS50878">
    <property type="entry name" value="RT_POL"/>
    <property type="match status" value="1"/>
</dbReference>
<dbReference type="InterPro" id="IPR012337">
    <property type="entry name" value="RNaseH-like_sf"/>
</dbReference>
<keyword evidence="7" id="KW-1185">Reference proteome</keyword>
<feature type="region of interest" description="Disordered" evidence="3">
    <location>
        <begin position="1101"/>
        <end position="1135"/>
    </location>
</feature>
<dbReference type="SUPFAM" id="SSF56672">
    <property type="entry name" value="DNA/RNA polymerases"/>
    <property type="match status" value="1"/>
</dbReference>
<dbReference type="InterPro" id="IPR000477">
    <property type="entry name" value="RT_dom"/>
</dbReference>
<dbReference type="GO" id="GO:0006259">
    <property type="term" value="P:DNA metabolic process"/>
    <property type="evidence" value="ECO:0007669"/>
    <property type="project" value="UniProtKB-ARBA"/>
</dbReference>
<dbReference type="Proteomes" id="UP000053872">
    <property type="component" value="Unassembled WGS sequence"/>
</dbReference>
<dbReference type="Gene3D" id="3.10.10.10">
    <property type="entry name" value="HIV Type 1 Reverse Transcriptase, subunit A, domain 1"/>
    <property type="match status" value="1"/>
</dbReference>
<dbReference type="InterPro" id="IPR041577">
    <property type="entry name" value="RT_RNaseH_2"/>
</dbReference>
<comment type="similarity">
    <text evidence="1">Belongs to the beta type-B retroviral polymerase family. HERV class-II K(HML-2) pol subfamily.</text>
</comment>
<feature type="domain" description="Reverse transcriptase" evidence="5">
    <location>
        <begin position="136"/>
        <end position="321"/>
    </location>
</feature>
<dbReference type="PANTHER" id="PTHR33064:SF29">
    <property type="entry name" value="PEPTIDASE A2 DOMAIN-CONTAINING PROTEIN-RELATED"/>
    <property type="match status" value="1"/>
</dbReference>
<organism evidence="6 7">
    <name type="scientific">Columba livia</name>
    <name type="common">Rock dove</name>
    <dbReference type="NCBI Taxonomy" id="8932"/>
    <lineage>
        <taxon>Eukaryota</taxon>
        <taxon>Metazoa</taxon>
        <taxon>Chordata</taxon>
        <taxon>Craniata</taxon>
        <taxon>Vertebrata</taxon>
        <taxon>Euteleostomi</taxon>
        <taxon>Archelosauria</taxon>
        <taxon>Archosauria</taxon>
        <taxon>Dinosauria</taxon>
        <taxon>Saurischia</taxon>
        <taxon>Theropoda</taxon>
        <taxon>Coelurosauria</taxon>
        <taxon>Aves</taxon>
        <taxon>Neognathae</taxon>
        <taxon>Neoaves</taxon>
        <taxon>Columbimorphae</taxon>
        <taxon>Columbiformes</taxon>
        <taxon>Columbidae</taxon>
        <taxon>Columba</taxon>
    </lineage>
</organism>
<proteinExistence type="inferred from homology"/>
<gene>
    <name evidence="6" type="primary">SCARA3</name>
    <name evidence="6" type="ORF">A306_00014683</name>
</gene>
<dbReference type="Pfam" id="PF17921">
    <property type="entry name" value="Integrase_H2C2"/>
    <property type="match status" value="1"/>
</dbReference>
<protein>
    <recommendedName>
        <fullName evidence="2">ribonuclease H</fullName>
        <ecNumber evidence="2">3.1.26.4</ecNumber>
    </recommendedName>
</protein>
<dbReference type="AlphaFoldDB" id="A0A2I0LJ39"/>
<dbReference type="InterPro" id="IPR051320">
    <property type="entry name" value="Viral_Replic_Matur_Polypro"/>
</dbReference>
<dbReference type="SUPFAM" id="SSF53098">
    <property type="entry name" value="Ribonuclease H-like"/>
    <property type="match status" value="1"/>
</dbReference>
<evidence type="ECO:0000256" key="4">
    <source>
        <dbReference type="SAM" id="Phobius"/>
    </source>
</evidence>
<dbReference type="InterPro" id="IPR043502">
    <property type="entry name" value="DNA/RNA_pol_sf"/>
</dbReference>
<dbReference type="Gene3D" id="3.30.420.10">
    <property type="entry name" value="Ribonuclease H-like superfamily/Ribonuclease H"/>
    <property type="match status" value="2"/>
</dbReference>
<dbReference type="STRING" id="8932.A0A2I0LJ39"/>
<evidence type="ECO:0000256" key="3">
    <source>
        <dbReference type="SAM" id="MobiDB-lite"/>
    </source>
</evidence>
<evidence type="ECO:0000256" key="2">
    <source>
        <dbReference type="ARBA" id="ARBA00012180"/>
    </source>
</evidence>
<dbReference type="InterPro" id="IPR036397">
    <property type="entry name" value="RNaseH_sf"/>
</dbReference>
<dbReference type="Gene3D" id="3.30.70.270">
    <property type="match status" value="2"/>
</dbReference>
<comment type="caution">
    <text evidence="6">The sequence shown here is derived from an EMBL/GenBank/DDBJ whole genome shotgun (WGS) entry which is preliminary data.</text>
</comment>
<dbReference type="InParanoid" id="A0A2I0LJ39"/>
<dbReference type="GO" id="GO:0004523">
    <property type="term" value="F:RNA-DNA hybrid ribonuclease activity"/>
    <property type="evidence" value="ECO:0007669"/>
    <property type="project" value="UniProtKB-EC"/>
</dbReference>
<dbReference type="PANTHER" id="PTHR33064">
    <property type="entry name" value="POL PROTEIN"/>
    <property type="match status" value="1"/>
</dbReference>
<evidence type="ECO:0000256" key="1">
    <source>
        <dbReference type="ARBA" id="ARBA00010879"/>
    </source>
</evidence>
<feature type="compositionally biased region" description="Basic and acidic residues" evidence="3">
    <location>
        <begin position="1102"/>
        <end position="1118"/>
    </location>
</feature>
<evidence type="ECO:0000259" key="5">
    <source>
        <dbReference type="PROSITE" id="PS50878"/>
    </source>
</evidence>
<feature type="region of interest" description="Disordered" evidence="3">
    <location>
        <begin position="1056"/>
        <end position="1083"/>
    </location>
</feature>
<dbReference type="GO" id="GO:0003676">
    <property type="term" value="F:nucleic acid binding"/>
    <property type="evidence" value="ECO:0007669"/>
    <property type="project" value="InterPro"/>
</dbReference>
<keyword evidence="4" id="KW-1133">Transmembrane helix</keyword>
<dbReference type="InterPro" id="IPR041588">
    <property type="entry name" value="Integrase_H2C2"/>
</dbReference>
<evidence type="ECO:0000313" key="7">
    <source>
        <dbReference type="Proteomes" id="UP000053872"/>
    </source>
</evidence>
<dbReference type="EMBL" id="AKCR02000318">
    <property type="protein sequence ID" value="PKK17439.1"/>
    <property type="molecule type" value="Genomic_DNA"/>
</dbReference>
<feature type="transmembrane region" description="Helical" evidence="4">
    <location>
        <begin position="900"/>
        <end position="920"/>
    </location>
</feature>
<feature type="compositionally biased region" description="Basic and acidic residues" evidence="3">
    <location>
        <begin position="1071"/>
        <end position="1083"/>
    </location>
</feature>
<evidence type="ECO:0000313" key="6">
    <source>
        <dbReference type="EMBL" id="PKK17439.1"/>
    </source>
</evidence>
<name>A0A2I0LJ39_COLLI</name>
<sequence length="1135" mass="126747">MAYAWSRKNKQNGLVYNILRETLFGDPEEELGEFWQFRSPGKGWWPSRTLRLPFGKKQMWEEPGDGPPVHLLMLADARMEERWKKEFPDVWARDETDCGRVAGEVEVSGMSVPFKPQPWLSAEMEEVAAWILWKLERGGVVVRGTSPSNSPFKLSKKSDGKTWRLTLDCKAINRSTPVVVPRVALDRTKLVTTLSPQSKCFSVLDLSNAAFAIPLAASSRARFAFTFRGQQYLFTRLPQGFHSTPSIVHWRVDKMLSQLDQEDRAWVLSFVDDILIAGRNKRETEARTKKVLKLIQTTGFKAKYEKAQLVQPNVVYLGMTIGPKGRGIPPSRVEAIQKAPSPCDIHKLCSLLGQFANLQDHIPDYWELARPLQRLTLQHVPWEWGVEQEQALRHLKRAIQAAPPLRFPDKSRPFIIKLTTNKETVAATLLQQDEEGCLVPVGHHSRMLKEREVSRPWPEKASLAAVWAMQAFKTLMGSAPICIQMPHSPWKCLLWGEGSGSGGTNLQPARWTLCLVNEGPTARGPQAERGLVPTAPPLRLLLLHVPTANVWFVATKQVSSVGFAAVNLEERWLLGVAEGHSALSAELLALRELMRRHRSPAPLYVYTDQWALVKSLRSHIRNWELWLSCREGLWPSICQWVCAEAGRLHIRWVGGDRSEDAEGREWCHKAGRRAGAMAGGAAGTHWFWEPSKHEKQEIIAQCHGRWHEGVQGTLERVRQVACWQGDSQQVSLWVQSCLQCAAGRGATRRVPPQRAEGLWSQLRLDCVSGLPEGAGEPCTLLVLEDEFLGCLEAFPLREKTAATVVEVLSREVWARYGTPSTILLPRVPRFLRDAVLRLMPERDVWPAWKVAEAGKPGQEAEPAGAEEEEMPTFSCRASGRARSSCSRCQEHLSLQTAVKVLYGFSILLIVALSILAAVVFKKVNSISNDISSAQTYYEKKIVSIQEDLQGLDERTSGNCSLCHETGQLGQDITKLQGELEEIQKMLLVQEILLDRTAQTHNQLSSTSNKITSEVDNCSFSIRQVNESLRQLLAQVGGWQVVTSQGLGPGALRCPSSRAADELHPGANLRLDPGHPEEDGRGDVDAAEDRDRVAELHAALGRAEGHLVQDQRAGEEHPGQRGRRGAAGWPELGEHA</sequence>
<keyword evidence="4" id="KW-0472">Membrane</keyword>
<reference evidence="6 7" key="1">
    <citation type="journal article" date="2013" name="Science">
        <title>Genomic diversity and evolution of the head crest in the rock pigeon.</title>
        <authorList>
            <person name="Shapiro M.D."/>
            <person name="Kronenberg Z."/>
            <person name="Li C."/>
            <person name="Domyan E.T."/>
            <person name="Pan H."/>
            <person name="Campbell M."/>
            <person name="Tan H."/>
            <person name="Huff C.D."/>
            <person name="Hu H."/>
            <person name="Vickrey A.I."/>
            <person name="Nielsen S.C."/>
            <person name="Stringham S.A."/>
            <person name="Hu H."/>
            <person name="Willerslev E."/>
            <person name="Gilbert M.T."/>
            <person name="Yandell M."/>
            <person name="Zhang G."/>
            <person name="Wang J."/>
        </authorList>
    </citation>
    <scope>NUCLEOTIDE SEQUENCE [LARGE SCALE GENOMIC DNA]</scope>
    <source>
        <tissue evidence="6">Blood</tissue>
    </source>
</reference>
<dbReference type="Gene3D" id="1.10.340.70">
    <property type="match status" value="1"/>
</dbReference>
<dbReference type="InterPro" id="IPR043128">
    <property type="entry name" value="Rev_trsase/Diguanyl_cyclase"/>
</dbReference>
<dbReference type="EC" id="3.1.26.4" evidence="2"/>
<keyword evidence="6" id="KW-0675">Receptor</keyword>
<accession>A0A2I0LJ39</accession>